<evidence type="ECO:0000259" key="1">
    <source>
        <dbReference type="Pfam" id="PF19054"/>
    </source>
</evidence>
<evidence type="ECO:0000313" key="2">
    <source>
        <dbReference type="EMBL" id="RAY15692.1"/>
    </source>
</evidence>
<dbReference type="Pfam" id="PF19054">
    <property type="entry name" value="DUF5753"/>
    <property type="match status" value="1"/>
</dbReference>
<organism evidence="2 3">
    <name type="scientific">Actinomadura craniellae</name>
    <dbReference type="NCBI Taxonomy" id="2231787"/>
    <lineage>
        <taxon>Bacteria</taxon>
        <taxon>Bacillati</taxon>
        <taxon>Actinomycetota</taxon>
        <taxon>Actinomycetes</taxon>
        <taxon>Streptosporangiales</taxon>
        <taxon>Thermomonosporaceae</taxon>
        <taxon>Actinomadura</taxon>
    </lineage>
</organism>
<dbReference type="EMBL" id="QLYX01000003">
    <property type="protein sequence ID" value="RAY15692.1"/>
    <property type="molecule type" value="Genomic_DNA"/>
</dbReference>
<accession>A0A365H9K6</accession>
<dbReference type="GO" id="GO:0003677">
    <property type="term" value="F:DNA binding"/>
    <property type="evidence" value="ECO:0007669"/>
    <property type="project" value="InterPro"/>
</dbReference>
<proteinExistence type="predicted"/>
<feature type="domain" description="DUF5753" evidence="1">
    <location>
        <begin position="94"/>
        <end position="265"/>
    </location>
</feature>
<name>A0A365H9K6_9ACTN</name>
<comment type="caution">
    <text evidence="2">The sequence shown here is derived from an EMBL/GenBank/DDBJ whole genome shotgun (WGS) entry which is preliminary data.</text>
</comment>
<dbReference type="InterPro" id="IPR001387">
    <property type="entry name" value="Cro/C1-type_HTH"/>
</dbReference>
<keyword evidence="3" id="KW-1185">Reference proteome</keyword>
<dbReference type="SUPFAM" id="SSF47413">
    <property type="entry name" value="lambda repressor-like DNA-binding domains"/>
    <property type="match status" value="1"/>
</dbReference>
<dbReference type="CDD" id="cd00093">
    <property type="entry name" value="HTH_XRE"/>
    <property type="match status" value="1"/>
</dbReference>
<gene>
    <name evidence="2" type="ORF">DPM19_07870</name>
</gene>
<dbReference type="AlphaFoldDB" id="A0A365H9K6"/>
<reference evidence="2 3" key="1">
    <citation type="submission" date="2018-06" db="EMBL/GenBank/DDBJ databases">
        <title>Actinomadura craniellae sp. nov. isolated from marine sponge Craniella sp.</title>
        <authorList>
            <person name="Li L."/>
            <person name="Xu Q.H."/>
            <person name="Lin H.W."/>
            <person name="Lu Y.H."/>
        </authorList>
    </citation>
    <scope>NUCLEOTIDE SEQUENCE [LARGE SCALE GENOMIC DNA]</scope>
    <source>
        <strain evidence="2 3">LHW63021</strain>
    </source>
</reference>
<dbReference type="Proteomes" id="UP000251891">
    <property type="component" value="Unassembled WGS sequence"/>
</dbReference>
<dbReference type="RefSeq" id="WP_111864183.1">
    <property type="nucleotide sequence ID" value="NZ_QLYX01000003.1"/>
</dbReference>
<evidence type="ECO:0000313" key="3">
    <source>
        <dbReference type="Proteomes" id="UP000251891"/>
    </source>
</evidence>
<dbReference type="InterPro" id="IPR010982">
    <property type="entry name" value="Lambda_DNA-bd_dom_sf"/>
</dbReference>
<dbReference type="OrthoDB" id="3355929at2"/>
<protein>
    <recommendedName>
        <fullName evidence="1">DUF5753 domain-containing protein</fullName>
    </recommendedName>
</protein>
<sequence length="271" mass="30329">MTTVRELLDPDRSLWHLIAVELRRQRELNRLSGSRLGVVLDCDRSTVSRYESGILKLPIKHAKILDREWGTEGLFARLVHYAKSKNSEDWFIGLTEYEAYATRIKMWEVSWVPGLLQTPDYARAALAVGIVDDPEAALEKRMSRQAAVFGRPKPPYISVLLNWTVLAQPVGSAKVMREQLARLLEVGELPNVSVRVVEQGSAAHVGLDGSCMLFTVDDRDIGYADAPHGGRLIRDLAEVHNIAVRFDRIGDMAAPVGPSRALIEKAMESYR</sequence>
<dbReference type="InterPro" id="IPR043917">
    <property type="entry name" value="DUF5753"/>
</dbReference>